<dbReference type="EMBL" id="VSSQ01004693">
    <property type="protein sequence ID" value="MPM26270.1"/>
    <property type="molecule type" value="Genomic_DNA"/>
</dbReference>
<name>A0A644YCQ0_9ZZZZ</name>
<organism evidence="2">
    <name type="scientific">bioreactor metagenome</name>
    <dbReference type="NCBI Taxonomy" id="1076179"/>
    <lineage>
        <taxon>unclassified sequences</taxon>
        <taxon>metagenomes</taxon>
        <taxon>ecological metagenomes</taxon>
    </lineage>
</organism>
<dbReference type="AlphaFoldDB" id="A0A644YCQ0"/>
<sequence>MKIRVGFFSLNIVLMTIIMLLDFYLDSIITIQYMPGIMMFLNGALMIALRKEVYRELSNKFESEFTRDKVFQLNMIISSAFILIGISMFFFSAMRN</sequence>
<accession>A0A644YCQ0</accession>
<gene>
    <name evidence="2" type="ORF">SDC9_72771</name>
</gene>
<protein>
    <submittedName>
        <fullName evidence="2">Uncharacterized protein</fullName>
    </submittedName>
</protein>
<keyword evidence="1" id="KW-0472">Membrane</keyword>
<proteinExistence type="predicted"/>
<evidence type="ECO:0000256" key="1">
    <source>
        <dbReference type="SAM" id="Phobius"/>
    </source>
</evidence>
<feature type="transmembrane region" description="Helical" evidence="1">
    <location>
        <begin position="70"/>
        <end position="91"/>
    </location>
</feature>
<keyword evidence="1" id="KW-0812">Transmembrane</keyword>
<feature type="transmembrane region" description="Helical" evidence="1">
    <location>
        <begin position="7"/>
        <end position="25"/>
    </location>
</feature>
<keyword evidence="1" id="KW-1133">Transmembrane helix</keyword>
<evidence type="ECO:0000313" key="2">
    <source>
        <dbReference type="EMBL" id="MPM26270.1"/>
    </source>
</evidence>
<feature type="transmembrane region" description="Helical" evidence="1">
    <location>
        <begin position="31"/>
        <end position="49"/>
    </location>
</feature>
<reference evidence="2" key="1">
    <citation type="submission" date="2019-08" db="EMBL/GenBank/DDBJ databases">
        <authorList>
            <person name="Kucharzyk K."/>
            <person name="Murdoch R.W."/>
            <person name="Higgins S."/>
            <person name="Loffler F."/>
        </authorList>
    </citation>
    <scope>NUCLEOTIDE SEQUENCE</scope>
</reference>
<comment type="caution">
    <text evidence="2">The sequence shown here is derived from an EMBL/GenBank/DDBJ whole genome shotgun (WGS) entry which is preliminary data.</text>
</comment>